<dbReference type="PANTHER" id="PTHR33133">
    <property type="entry name" value="OS08G0107100 PROTEIN-RELATED"/>
    <property type="match status" value="1"/>
</dbReference>
<sequence length="340" mass="37938">MNQMPMTPMGVGKLLDKSFNVYRQHFGAFFLLALIWFGPFLLVQQLLLIDVSSIPLLMQDTEGLEFWEAMGEKFGGQEDLLTQNVAMMLLYAFVVAPLTMVVAYPQLIAGATFMTKSALEEQPVDLKAGLKQALGRFWPLVGSTIVYGLLAVALTIGFLLVFMLIGFLLVLATGNSIETFFDSDSTLSPFIFIVVFLFGYILFLAGIVLVPGYFLLRWSFYLPLVLFERNGIGIDKSWNLTKGNFWRLFAIYLVLSILYSIFSGGIQVAVMGIMGTSVISQIIMVVLSCLLMPWMAIVYALAYFDLRVRKDGTDLEALMSKQLDQDIDRLLAKDSGATHE</sequence>
<accession>A0A4Y3PKT4</accession>
<feature type="transmembrane region" description="Helical" evidence="1">
    <location>
        <begin position="137"/>
        <end position="170"/>
    </location>
</feature>
<dbReference type="STRING" id="54914.AV540_19460"/>
<feature type="transmembrane region" description="Helical" evidence="1">
    <location>
        <begin position="85"/>
        <end position="104"/>
    </location>
</feature>
<feature type="transmembrane region" description="Helical" evidence="1">
    <location>
        <begin position="245"/>
        <end position="266"/>
    </location>
</feature>
<proteinExistence type="predicted"/>
<keyword evidence="1" id="KW-1133">Transmembrane helix</keyword>
<dbReference type="EMBL" id="BJMH01000002">
    <property type="protein sequence ID" value="GEB31051.1"/>
    <property type="molecule type" value="Genomic_DNA"/>
</dbReference>
<evidence type="ECO:0000256" key="1">
    <source>
        <dbReference type="SAM" id="Phobius"/>
    </source>
</evidence>
<organism evidence="2 3">
    <name type="scientific">Brevibacillus parabrevis</name>
    <dbReference type="NCBI Taxonomy" id="54914"/>
    <lineage>
        <taxon>Bacteria</taxon>
        <taxon>Bacillati</taxon>
        <taxon>Bacillota</taxon>
        <taxon>Bacilli</taxon>
        <taxon>Bacillales</taxon>
        <taxon>Paenibacillaceae</taxon>
        <taxon>Brevibacillus</taxon>
    </lineage>
</organism>
<name>A0A4Y3PKT4_BREPA</name>
<feature type="transmembrane region" description="Helical" evidence="1">
    <location>
        <begin position="278"/>
        <end position="302"/>
    </location>
</feature>
<dbReference type="AlphaFoldDB" id="A0A4Y3PKT4"/>
<dbReference type="GeneID" id="87612674"/>
<reference evidence="2 3" key="1">
    <citation type="submission" date="2019-06" db="EMBL/GenBank/DDBJ databases">
        <title>Whole genome shotgun sequence of Brevibacillus parabrevis NBRC 12334.</title>
        <authorList>
            <person name="Hosoyama A."/>
            <person name="Uohara A."/>
            <person name="Ohji S."/>
            <person name="Ichikawa N."/>
        </authorList>
    </citation>
    <scope>NUCLEOTIDE SEQUENCE [LARGE SCALE GENOMIC DNA]</scope>
    <source>
        <strain evidence="2 3">NBRC 12334</strain>
    </source>
</reference>
<keyword evidence="3" id="KW-1185">Reference proteome</keyword>
<protein>
    <submittedName>
        <fullName evidence="2">Uncharacterized protein</fullName>
    </submittedName>
</protein>
<comment type="caution">
    <text evidence="2">The sequence shown here is derived from an EMBL/GenBank/DDBJ whole genome shotgun (WGS) entry which is preliminary data.</text>
</comment>
<evidence type="ECO:0000313" key="2">
    <source>
        <dbReference type="EMBL" id="GEB31051.1"/>
    </source>
</evidence>
<dbReference type="Proteomes" id="UP000316882">
    <property type="component" value="Unassembled WGS sequence"/>
</dbReference>
<feature type="transmembrane region" description="Helical" evidence="1">
    <location>
        <begin position="190"/>
        <end position="216"/>
    </location>
</feature>
<feature type="transmembrane region" description="Helical" evidence="1">
    <location>
        <begin position="26"/>
        <end position="49"/>
    </location>
</feature>
<dbReference type="PANTHER" id="PTHR33133:SF1">
    <property type="entry name" value="EXPRESSED PROTEIN-RELATED"/>
    <property type="match status" value="1"/>
</dbReference>
<evidence type="ECO:0000313" key="3">
    <source>
        <dbReference type="Proteomes" id="UP000316882"/>
    </source>
</evidence>
<keyword evidence="1" id="KW-0812">Transmembrane</keyword>
<keyword evidence="1" id="KW-0472">Membrane</keyword>
<gene>
    <name evidence="2" type="ORF">BPA01_06310</name>
</gene>
<dbReference type="RefSeq" id="WP_122965120.1">
    <property type="nucleotide sequence ID" value="NZ_BJMH01000002.1"/>
</dbReference>